<feature type="domain" description="PPE-PPW subfamily C-terminal" evidence="5">
    <location>
        <begin position="467"/>
        <end position="516"/>
    </location>
</feature>
<dbReference type="EMBL" id="MIJD01000063">
    <property type="protein sequence ID" value="OPE54804.1"/>
    <property type="molecule type" value="Genomic_DNA"/>
</dbReference>
<evidence type="ECO:0000313" key="8">
    <source>
        <dbReference type="Proteomes" id="UP000191039"/>
    </source>
</evidence>
<accession>A0A1Q4HHT5</accession>
<evidence type="ECO:0000259" key="4">
    <source>
        <dbReference type="Pfam" id="PF00823"/>
    </source>
</evidence>
<evidence type="ECO:0000313" key="7">
    <source>
        <dbReference type="EMBL" id="PEG53670.1"/>
    </source>
</evidence>
<dbReference type="InterPro" id="IPR043641">
    <property type="entry name" value="PPE-PPW_C"/>
</dbReference>
<dbReference type="SUPFAM" id="SSF140459">
    <property type="entry name" value="PE/PPE dimer-like"/>
    <property type="match status" value="1"/>
</dbReference>
<evidence type="ECO:0000259" key="5">
    <source>
        <dbReference type="Pfam" id="PF18878"/>
    </source>
</evidence>
<feature type="region of interest" description="Disordered" evidence="2">
    <location>
        <begin position="325"/>
        <end position="359"/>
    </location>
</feature>
<dbReference type="Pfam" id="PF00823">
    <property type="entry name" value="PPE"/>
    <property type="match status" value="1"/>
</dbReference>
<dbReference type="EMBL" id="PDCR01000018">
    <property type="protein sequence ID" value="PEG53670.1"/>
    <property type="molecule type" value="Genomic_DNA"/>
</dbReference>
<dbReference type="FunFam" id="1.20.1260.20:FF:000001">
    <property type="entry name" value="PPE family protein PPE41"/>
    <property type="match status" value="1"/>
</dbReference>
<feature type="domain" description="PPE" evidence="4">
    <location>
        <begin position="6"/>
        <end position="168"/>
    </location>
</feature>
<dbReference type="InterPro" id="IPR038332">
    <property type="entry name" value="PPE_sf"/>
</dbReference>
<dbReference type="Gene3D" id="1.20.1260.20">
    <property type="entry name" value="PPE superfamily"/>
    <property type="match status" value="1"/>
</dbReference>
<dbReference type="Proteomes" id="UP000191039">
    <property type="component" value="Unassembled WGS sequence"/>
</dbReference>
<evidence type="ECO:0000256" key="3">
    <source>
        <dbReference type="SAM" id="Phobius"/>
    </source>
</evidence>
<protein>
    <submittedName>
        <fullName evidence="7">PPE family protein</fullName>
    </submittedName>
</protein>
<sequence length="530" mass="53511">MTAPVWMALPPEVHSALLSSGPGPGSLLAAAGAWQSLSAEYASATAELIATLGAVAAGAWEGPSSEQYVAAHQPYLAWLAQASAKSAVAAAQHETAAAAYTTALATMPTLAELAANHALHGALLATNFFGINTIPIALTEADYVRMWVQAATTMSTYQAVSAATVAATPVLEPAPMLLTPGVGEAGSAAATSTQMLAQGQAANAGGALNSSNWLVDLLEPYLRTLVGGDLIIDFLRNPLGILRQMLIDFVTNPSAALVTWGPMLFAVVFQLITQPLGWGTWIGAALAPMLLPVLAGVALAMLGFLALLPKFDDLPPIDLGEAPAAAQRTEPNLPVASITPAGTPTAAAPAAGTPASAPATAPAAAPAAAAPAMAYAVYGGHPGGGFSPTVRDSTAAKAPASGSSAAVASAAALSAAERRKRRRKKGGEIKDRAYADEYMDYDEDPAPPGASEATGNVKAPRPEPTVQASERGAGPLGFTGTVTKDITRDTAAAGITELAGDSFGNGPTNPMLPGSWRPDDPSAPEGGKHR</sequence>
<evidence type="ECO:0000313" key="6">
    <source>
        <dbReference type="EMBL" id="OPE54804.1"/>
    </source>
</evidence>
<dbReference type="OrthoDB" id="4753487at2"/>
<dbReference type="AlphaFoldDB" id="A0A1Q4HHT5"/>
<comment type="caution">
    <text evidence="7">The sequence shown here is derived from an EMBL/GenBank/DDBJ whole genome shotgun (WGS) entry which is preliminary data.</text>
</comment>
<feature type="region of interest" description="Disordered" evidence="2">
    <location>
        <begin position="436"/>
        <end position="530"/>
    </location>
</feature>
<keyword evidence="3" id="KW-1133">Transmembrane helix</keyword>
<keyword evidence="3" id="KW-0812">Transmembrane</keyword>
<name>A0A1Q4HHT5_9MYCO</name>
<keyword evidence="3" id="KW-0472">Membrane</keyword>
<gene>
    <name evidence="6" type="ORF">BV510_08375</name>
    <name evidence="7" type="ORF">CRI78_15020</name>
</gene>
<comment type="similarity">
    <text evidence="1">Belongs to the mycobacterial PPE family.</text>
</comment>
<evidence type="ECO:0000313" key="9">
    <source>
        <dbReference type="Proteomes" id="UP000220340"/>
    </source>
</evidence>
<dbReference type="PANTHER" id="PTHR46766">
    <property type="entry name" value="GLUTAMINE-RICH PROTEIN 2"/>
    <property type="match status" value="1"/>
</dbReference>
<dbReference type="GO" id="GO:0052572">
    <property type="term" value="P:response to host immune response"/>
    <property type="evidence" value="ECO:0007669"/>
    <property type="project" value="TreeGrafter"/>
</dbReference>
<dbReference type="PANTHER" id="PTHR46766:SF1">
    <property type="entry name" value="GLUTAMINE-RICH PROTEIN 2"/>
    <property type="match status" value="1"/>
</dbReference>
<evidence type="ECO:0000256" key="2">
    <source>
        <dbReference type="SAM" id="MobiDB-lite"/>
    </source>
</evidence>
<dbReference type="InterPro" id="IPR000030">
    <property type="entry name" value="PPE_dom"/>
</dbReference>
<keyword evidence="9" id="KW-1185">Reference proteome</keyword>
<reference evidence="7 9" key="2">
    <citation type="submission" date="2017-10" db="EMBL/GenBank/DDBJ databases">
        <title>The new phylogeny of genus Mycobacterium.</title>
        <authorList>
            <person name="Tortoli E."/>
            <person name="Trovato A."/>
            <person name="Cirillo D.M."/>
        </authorList>
    </citation>
    <scope>NUCLEOTIDE SEQUENCE [LARGE SCALE GENOMIC DNA]</scope>
    <source>
        <strain evidence="7 9">IP141170001</strain>
    </source>
</reference>
<feature type="transmembrane region" description="Helical" evidence="3">
    <location>
        <begin position="278"/>
        <end position="308"/>
    </location>
</feature>
<evidence type="ECO:0000256" key="1">
    <source>
        <dbReference type="ARBA" id="ARBA00010652"/>
    </source>
</evidence>
<organism evidence="7 9">
    <name type="scientific">Mycolicibacterium diernhoferi</name>
    <dbReference type="NCBI Taxonomy" id="1801"/>
    <lineage>
        <taxon>Bacteria</taxon>
        <taxon>Bacillati</taxon>
        <taxon>Actinomycetota</taxon>
        <taxon>Actinomycetes</taxon>
        <taxon>Mycobacteriales</taxon>
        <taxon>Mycobacteriaceae</taxon>
        <taxon>Mycolicibacterium</taxon>
    </lineage>
</organism>
<proteinExistence type="inferred from homology"/>
<dbReference type="Pfam" id="PF18878">
    <property type="entry name" value="PPE-PPW"/>
    <property type="match status" value="1"/>
</dbReference>
<feature type="transmembrane region" description="Helical" evidence="3">
    <location>
        <begin position="246"/>
        <end position="272"/>
    </location>
</feature>
<reference evidence="6 8" key="1">
    <citation type="submission" date="2016-09" db="EMBL/GenBank/DDBJ databases">
        <title>genome sequences of unsequenced Mycobacteria.</title>
        <authorList>
            <person name="Greninger A.L."/>
            <person name="Jerome K.R."/>
            <person name="Mcnair B."/>
            <person name="Wallis C."/>
            <person name="Fang F."/>
        </authorList>
    </citation>
    <scope>NUCLEOTIDE SEQUENCE [LARGE SCALE GENOMIC DNA]</scope>
    <source>
        <strain evidence="6 8">BM1</strain>
    </source>
</reference>
<dbReference type="Proteomes" id="UP000220340">
    <property type="component" value="Unassembled WGS sequence"/>
</dbReference>
<dbReference type="RefSeq" id="WP_073855597.1">
    <property type="nucleotide sequence ID" value="NZ_CP080332.1"/>
</dbReference>
<dbReference type="STRING" id="1801.BRW64_07700"/>
<feature type="compositionally biased region" description="Low complexity" evidence="2">
    <location>
        <begin position="339"/>
        <end position="359"/>
    </location>
</feature>